<evidence type="ECO:0000256" key="1">
    <source>
        <dbReference type="SAM" id="SignalP"/>
    </source>
</evidence>
<dbReference type="PANTHER" id="PTHR39327">
    <property type="match status" value="1"/>
</dbReference>
<dbReference type="EMBL" id="CP002209">
    <property type="protein sequence ID" value="ADN77743.1"/>
    <property type="molecule type" value="Genomic_DNA"/>
</dbReference>
<dbReference type="STRING" id="550540.Fbal_3546"/>
<proteinExistence type="predicted"/>
<evidence type="ECO:0000313" key="2">
    <source>
        <dbReference type="EMBL" id="ADN77743.1"/>
    </source>
</evidence>
<gene>
    <name evidence="2" type="ordered locus">Fbal_3546</name>
</gene>
<dbReference type="KEGG" id="fbl:Fbal_3546"/>
<dbReference type="GeneID" id="67183752"/>
<dbReference type="OrthoDB" id="5401788at2"/>
<dbReference type="PANTHER" id="PTHR39327:SF1">
    <property type="entry name" value="BLR5470 PROTEIN"/>
    <property type="match status" value="1"/>
</dbReference>
<organism evidence="2 3">
    <name type="scientific">Ferrimonas balearica (strain DSM 9799 / CCM 4581 / KCTC 23876 / PAT)</name>
    <dbReference type="NCBI Taxonomy" id="550540"/>
    <lineage>
        <taxon>Bacteria</taxon>
        <taxon>Pseudomonadati</taxon>
        <taxon>Pseudomonadota</taxon>
        <taxon>Gammaproteobacteria</taxon>
        <taxon>Alteromonadales</taxon>
        <taxon>Ferrimonadaceae</taxon>
        <taxon>Ferrimonas</taxon>
    </lineage>
</organism>
<evidence type="ECO:0000313" key="3">
    <source>
        <dbReference type="Proteomes" id="UP000006683"/>
    </source>
</evidence>
<feature type="chain" id="PRO_5003151525" evidence="1">
    <location>
        <begin position="18"/>
        <end position="220"/>
    </location>
</feature>
<accession>E1SNT6</accession>
<dbReference type="Proteomes" id="UP000006683">
    <property type="component" value="Chromosome"/>
</dbReference>
<dbReference type="eggNOG" id="COG3672">
    <property type="taxonomic scope" value="Bacteria"/>
</dbReference>
<dbReference type="InterPro" id="IPR010319">
    <property type="entry name" value="Transglutaminase-like_Cys_pept"/>
</dbReference>
<keyword evidence="3" id="KW-1185">Reference proteome</keyword>
<dbReference type="InterPro" id="IPR038765">
    <property type="entry name" value="Papain-like_cys_pep_sf"/>
</dbReference>
<dbReference type="Gene3D" id="3.10.620.30">
    <property type="match status" value="1"/>
</dbReference>
<protein>
    <submittedName>
        <fullName evidence="2">Transglutaminase family protein cysteine peptidase BTLCP</fullName>
    </submittedName>
</protein>
<dbReference type="HOGENOM" id="CLU_085651_0_0_6"/>
<dbReference type="Pfam" id="PF06035">
    <property type="entry name" value="Peptidase_C93"/>
    <property type="match status" value="1"/>
</dbReference>
<feature type="signal peptide" evidence="1">
    <location>
        <begin position="1"/>
        <end position="17"/>
    </location>
</feature>
<sequence>MRLTIVLVFLLSLPLRADSPSEPWRRYFSPQRLDALGQRFGAEGRDRAEALGQFLDREVAAARPVPEQLQRVNDYFNGLTFVDDQTHWGQPDYWATPLEFVASGGGDCEDFAIAKYFTLRVLGVPADKLRLTYAKAVTLNQAHMVLTYLPSPNGMPLVLDNLNPDILPGSERPDLVPVYSFNGEGLWRARAFDQGVRLKSGDSGVELWQELVDRITIEGE</sequence>
<dbReference type="AlphaFoldDB" id="E1SNT6"/>
<reference evidence="2 3" key="1">
    <citation type="journal article" date="2010" name="Stand. Genomic Sci.">
        <title>Complete genome sequence of Ferrimonas balearica type strain (PAT).</title>
        <authorList>
            <person name="Nolan M."/>
            <person name="Sikorski J."/>
            <person name="Davenport K."/>
            <person name="Lucas S."/>
            <person name="Glavina Del Rio T."/>
            <person name="Tice H."/>
            <person name="Cheng J."/>
            <person name="Goodwin L."/>
            <person name="Pitluck S."/>
            <person name="Liolios K."/>
            <person name="Ivanova N."/>
            <person name="Mavromatis K."/>
            <person name="Ovchinnikova G."/>
            <person name="Pati A."/>
            <person name="Chen A."/>
            <person name="Palaniappan K."/>
            <person name="Land M."/>
            <person name="Hauser L."/>
            <person name="Chang Y."/>
            <person name="Jeffries C."/>
            <person name="Tapia R."/>
            <person name="Brettin T."/>
            <person name="Detter J."/>
            <person name="Han C."/>
            <person name="Yasawong M."/>
            <person name="Rohde M."/>
            <person name="Tindall B."/>
            <person name="Goker M."/>
            <person name="Woyke T."/>
            <person name="Bristow J."/>
            <person name="Eisen J."/>
            <person name="Markowitz V."/>
            <person name="Hugenholtz P."/>
            <person name="Kyrpides N."/>
            <person name="Klenk H."/>
            <person name="Lapidus A."/>
        </authorList>
    </citation>
    <scope>NUCLEOTIDE SEQUENCE [LARGE SCALE GENOMIC DNA]</scope>
    <source>
        <strain evidence="3">DSM 9799 / CCM 4581 / KCTC 23876 / PAT</strain>
    </source>
</reference>
<keyword evidence="1" id="KW-0732">Signal</keyword>
<name>E1SNT6_FERBD</name>
<dbReference type="RefSeq" id="WP_013347049.1">
    <property type="nucleotide sequence ID" value="NC_014541.1"/>
</dbReference>
<dbReference type="SUPFAM" id="SSF54001">
    <property type="entry name" value="Cysteine proteinases"/>
    <property type="match status" value="1"/>
</dbReference>